<comment type="caution">
    <text evidence="1">The sequence shown here is derived from an EMBL/GenBank/DDBJ whole genome shotgun (WGS) entry which is preliminary data.</text>
</comment>
<dbReference type="AlphaFoldDB" id="A0A226BXM1"/>
<keyword evidence="2" id="KW-1185">Reference proteome</keyword>
<protein>
    <submittedName>
        <fullName evidence="1">Uncharacterized protein</fullName>
    </submittedName>
</protein>
<dbReference type="Pfam" id="PF11385">
    <property type="entry name" value="DUF3189"/>
    <property type="match status" value="1"/>
</dbReference>
<dbReference type="InterPro" id="IPR021525">
    <property type="entry name" value="DUF3189"/>
</dbReference>
<reference evidence="1 2" key="1">
    <citation type="submission" date="2017-06" db="EMBL/GenBank/DDBJ databases">
        <title>Draft Genome Sequence of Natranaerobius trueperi halophilic, alkalithermophilic bacteria from soda lakes.</title>
        <authorList>
            <person name="Zhao B."/>
        </authorList>
    </citation>
    <scope>NUCLEOTIDE SEQUENCE [LARGE SCALE GENOMIC DNA]</scope>
    <source>
        <strain evidence="1 2">DSM 18760</strain>
    </source>
</reference>
<organism evidence="1 2">
    <name type="scientific">Natranaerobius trueperi</name>
    <dbReference type="NCBI Taxonomy" id="759412"/>
    <lineage>
        <taxon>Bacteria</taxon>
        <taxon>Bacillati</taxon>
        <taxon>Bacillota</taxon>
        <taxon>Clostridia</taxon>
        <taxon>Natranaerobiales</taxon>
        <taxon>Natranaerobiaceae</taxon>
        <taxon>Natranaerobius</taxon>
    </lineage>
</organism>
<dbReference type="OrthoDB" id="1680616at2"/>
<evidence type="ECO:0000313" key="2">
    <source>
        <dbReference type="Proteomes" id="UP000214588"/>
    </source>
</evidence>
<dbReference type="EMBL" id="NIQC01000032">
    <property type="protein sequence ID" value="OWZ82949.1"/>
    <property type="molecule type" value="Genomic_DNA"/>
</dbReference>
<evidence type="ECO:0000313" key="1">
    <source>
        <dbReference type="EMBL" id="OWZ82949.1"/>
    </source>
</evidence>
<sequence>MRKIVYHCYGGAHSSVVAANIHVGELPRDKVPSKNELLYTKLFDSQKNILKGKLHYFGRDTEGNHIYSCGMGSDSKTIKTAMVDILQIYDLDTHHLKFVDTLTCVNVSMRVGGFLSQRLGLIKVGRPLVLSGTQKAYLQIAGVVKKTKNEIKNNTKG</sequence>
<dbReference type="RefSeq" id="WP_089024349.1">
    <property type="nucleotide sequence ID" value="NZ_NIQC01000032.1"/>
</dbReference>
<proteinExistence type="predicted"/>
<dbReference type="Proteomes" id="UP000214588">
    <property type="component" value="Unassembled WGS sequence"/>
</dbReference>
<accession>A0A226BXM1</accession>
<name>A0A226BXM1_9FIRM</name>
<gene>
    <name evidence="1" type="ORF">CDO51_11240</name>
</gene>